<reference evidence="3 4" key="1">
    <citation type="journal article" date="2013" name="Curr. Biol.">
        <title>The Genome of the Foraminiferan Reticulomyxa filosa.</title>
        <authorList>
            <person name="Glockner G."/>
            <person name="Hulsmann N."/>
            <person name="Schleicher M."/>
            <person name="Noegel A.A."/>
            <person name="Eichinger L."/>
            <person name="Gallinger C."/>
            <person name="Pawlowski J."/>
            <person name="Sierra R."/>
            <person name="Euteneuer U."/>
            <person name="Pillet L."/>
            <person name="Moustafa A."/>
            <person name="Platzer M."/>
            <person name="Groth M."/>
            <person name="Szafranski K."/>
            <person name="Schliwa M."/>
        </authorList>
    </citation>
    <scope>NUCLEOTIDE SEQUENCE [LARGE SCALE GENOMIC DNA]</scope>
</reference>
<gene>
    <name evidence="3" type="ORF">RFI_21672</name>
</gene>
<comment type="caution">
    <text evidence="3">The sequence shown here is derived from an EMBL/GenBank/DDBJ whole genome shotgun (WGS) entry which is preliminary data.</text>
</comment>
<dbReference type="EMBL" id="ASPP01018873">
    <property type="protein sequence ID" value="ETO15694.1"/>
    <property type="molecule type" value="Genomic_DNA"/>
</dbReference>
<evidence type="ECO:0000313" key="3">
    <source>
        <dbReference type="EMBL" id="ETO15694.1"/>
    </source>
</evidence>
<dbReference type="GO" id="GO:0019150">
    <property type="term" value="F:D-ribulokinase activity"/>
    <property type="evidence" value="ECO:0007669"/>
    <property type="project" value="TreeGrafter"/>
</dbReference>
<dbReference type="PANTHER" id="PTHR43435:SF4">
    <property type="entry name" value="FGGY CARBOHYDRATE KINASE DOMAIN-CONTAINING PROTEIN"/>
    <property type="match status" value="1"/>
</dbReference>
<protein>
    <submittedName>
        <fullName evidence="3">Uncharacterized protein</fullName>
    </submittedName>
</protein>
<evidence type="ECO:0000313" key="4">
    <source>
        <dbReference type="Proteomes" id="UP000023152"/>
    </source>
</evidence>
<dbReference type="GO" id="GO:0019321">
    <property type="term" value="P:pentose metabolic process"/>
    <property type="evidence" value="ECO:0007669"/>
    <property type="project" value="TreeGrafter"/>
</dbReference>
<keyword evidence="2" id="KW-0418">Kinase</keyword>
<organism evidence="3 4">
    <name type="scientific">Reticulomyxa filosa</name>
    <dbReference type="NCBI Taxonomy" id="46433"/>
    <lineage>
        <taxon>Eukaryota</taxon>
        <taxon>Sar</taxon>
        <taxon>Rhizaria</taxon>
        <taxon>Retaria</taxon>
        <taxon>Foraminifera</taxon>
        <taxon>Monothalamids</taxon>
        <taxon>Reticulomyxidae</taxon>
        <taxon>Reticulomyxa</taxon>
    </lineage>
</organism>
<dbReference type="Proteomes" id="UP000023152">
    <property type="component" value="Unassembled WGS sequence"/>
</dbReference>
<keyword evidence="4" id="KW-1185">Reference proteome</keyword>
<dbReference type="PANTHER" id="PTHR43435">
    <property type="entry name" value="RIBULOKINASE"/>
    <property type="match status" value="1"/>
</dbReference>
<name>X6MPA4_RETFI</name>
<dbReference type="OrthoDB" id="1676096at2759"/>
<dbReference type="InterPro" id="IPR043129">
    <property type="entry name" value="ATPase_NBD"/>
</dbReference>
<dbReference type="Gene3D" id="3.30.420.40">
    <property type="match status" value="1"/>
</dbReference>
<accession>X6MPA4</accession>
<dbReference type="SUPFAM" id="SSF53067">
    <property type="entry name" value="Actin-like ATPase domain"/>
    <property type="match status" value="1"/>
</dbReference>
<sequence length="144" mass="16242">MDHRATKEADLINECGTSNKTVADVLEFVGGKISCEMEIPKIVWVKHICPGGITTTTRTIITQESYKEVAKWMDLADFLTFKATGKEVRSMCTLTCKWTFASHKMVNEKQEDNEKSVESDVPIFHQMAKGWNAEFLSHIGLVEV</sequence>
<proteinExistence type="predicted"/>
<evidence type="ECO:0000256" key="1">
    <source>
        <dbReference type="ARBA" id="ARBA00022679"/>
    </source>
</evidence>
<dbReference type="GO" id="GO:0005737">
    <property type="term" value="C:cytoplasm"/>
    <property type="evidence" value="ECO:0007669"/>
    <property type="project" value="TreeGrafter"/>
</dbReference>
<evidence type="ECO:0000256" key="2">
    <source>
        <dbReference type="ARBA" id="ARBA00022777"/>
    </source>
</evidence>
<keyword evidence="1" id="KW-0808">Transferase</keyword>
<dbReference type="AlphaFoldDB" id="X6MPA4"/>